<evidence type="ECO:0000313" key="1">
    <source>
        <dbReference type="EMBL" id="KHJ77039.1"/>
    </source>
</evidence>
<organism evidence="1 2">
    <name type="scientific">Oesophagostomum dentatum</name>
    <name type="common">Nodular worm</name>
    <dbReference type="NCBI Taxonomy" id="61180"/>
    <lineage>
        <taxon>Eukaryota</taxon>
        <taxon>Metazoa</taxon>
        <taxon>Ecdysozoa</taxon>
        <taxon>Nematoda</taxon>
        <taxon>Chromadorea</taxon>
        <taxon>Rhabditida</taxon>
        <taxon>Rhabditina</taxon>
        <taxon>Rhabditomorpha</taxon>
        <taxon>Strongyloidea</taxon>
        <taxon>Strongylidae</taxon>
        <taxon>Oesophagostomum</taxon>
    </lineage>
</organism>
<keyword evidence="2" id="KW-1185">Reference proteome</keyword>
<dbReference type="Proteomes" id="UP000053660">
    <property type="component" value="Unassembled WGS sequence"/>
</dbReference>
<dbReference type="AlphaFoldDB" id="A0A0B1RWJ2"/>
<reference evidence="1 2" key="1">
    <citation type="submission" date="2014-03" db="EMBL/GenBank/DDBJ databases">
        <title>Draft genome of the hookworm Oesophagostomum dentatum.</title>
        <authorList>
            <person name="Mitreva M."/>
        </authorList>
    </citation>
    <scope>NUCLEOTIDE SEQUENCE [LARGE SCALE GENOMIC DNA]</scope>
    <source>
        <strain evidence="1 2">OD-Hann</strain>
    </source>
</reference>
<protein>
    <submittedName>
        <fullName evidence="1">Uncharacterized protein</fullName>
    </submittedName>
</protein>
<evidence type="ECO:0000313" key="2">
    <source>
        <dbReference type="Proteomes" id="UP000053660"/>
    </source>
</evidence>
<accession>A0A0B1RWJ2</accession>
<gene>
    <name evidence="1" type="ORF">OESDEN_23341</name>
</gene>
<proteinExistence type="predicted"/>
<name>A0A0B1RWJ2_OESDE</name>
<sequence length="29" mass="3501">MRILSQNSHFRTDSNCNYCQKLDLFTDFC</sequence>
<dbReference type="EMBL" id="KN611159">
    <property type="protein sequence ID" value="KHJ77039.1"/>
    <property type="molecule type" value="Genomic_DNA"/>
</dbReference>